<proteinExistence type="inferred from homology"/>
<keyword evidence="4 10" id="KW-0347">Helicase</keyword>
<keyword evidence="7 10" id="KW-0234">DNA repair</keyword>
<dbReference type="InterPro" id="IPR027417">
    <property type="entry name" value="P-loop_NTPase"/>
</dbReference>
<comment type="function">
    <text evidence="10">DNA-dependent ATPase and 3'-5' DNA helicase that may be involved in repair of stalled replication forks.</text>
</comment>
<dbReference type="SUPFAM" id="SSF46785">
    <property type="entry name" value="Winged helix' DNA-binding domain"/>
    <property type="match status" value="1"/>
</dbReference>
<dbReference type="GO" id="GO:0006281">
    <property type="term" value="P:DNA repair"/>
    <property type="evidence" value="ECO:0007669"/>
    <property type="project" value="UniProtKB-UniRule"/>
</dbReference>
<name>A0A7C4H660_STAMA</name>
<dbReference type="SMART" id="SM00490">
    <property type="entry name" value="HELICc"/>
    <property type="match status" value="1"/>
</dbReference>
<dbReference type="InterPro" id="IPR014001">
    <property type="entry name" value="Helicase_ATP-bd"/>
</dbReference>
<sequence length="709" mass="80822">MDSDKLVEYGIPTKYIDILRNRGITVLNPIQEEAIRRGLLKGKNLVVTAPTASGKTLIGELAMVKAIDNGMVAVYLTPLKALANEKYREFRELDKIGVRVGITTGDYDRKGEELSDYNLIVATYERFDSLLRLKPSWISRVGCVVVDELHLLMDPERGPVIEMIIARLLKQNVHLVGLSATIGNPEILAKWIRGEIIVSDWRPVKLVEGYYNRDRGEIVFMDGRVEKVTYRVGDSLLNIVLHNLSRDIQTLVFIHNRKKVEEYAEKTLDFINGSIQHLPFEIVDRLSESPSRIERERLSKLLLKGVAFHHAGLSSVARSVVEEAFLKRAVKVVYATPTLALGVNLPARRVLVSVKRYDPSYGTYRFIPVFEYKQMAGRAGRPRFDQFGEAIVYDTDPSNAYNYVKGKVEPIFSYLGGERSLRINVLSLIASGEASNINEIIDIFRNTLYYSLSMDRIWISSAITRTVKNLIDWNMVETRGSELIATKLGRITSYTYLDPLSVVRYFKLLRRNPDIFYFLYLITLTPDYNRSKPYVPSKIIDDYEDEAYQYIGSIGLSDKIEKGELDEYLVLQSYVHAKLLYDWINEVDEDTIMSKYGVGPGDIYSISETSSWISYALSRVEEVVGGRDRSVLLDKLSTRLKYGVREDALELVKLEGIGRVRARILISNGIKTLEELAKTPINKLMSLPTFGRRIVEKIIEQLIEYGFRK</sequence>
<dbReference type="SUPFAM" id="SSF52540">
    <property type="entry name" value="P-loop containing nucleoside triphosphate hydrolases"/>
    <property type="match status" value="2"/>
</dbReference>
<evidence type="ECO:0000256" key="6">
    <source>
        <dbReference type="ARBA" id="ARBA00023125"/>
    </source>
</evidence>
<accession>A0A7C4H660</accession>
<comment type="catalytic activity">
    <reaction evidence="9 10">
        <text>Couples ATP hydrolysis with the unwinding of duplex DNA by translocating in the 3'-5' direction.</text>
        <dbReference type="EC" id="5.6.2.4"/>
    </reaction>
</comment>
<keyword evidence="1 10" id="KW-0547">Nucleotide-binding</keyword>
<dbReference type="InterPro" id="IPR048772">
    <property type="entry name" value="Hel308-like_dom4"/>
</dbReference>
<keyword evidence="6 10" id="KW-0238">DNA-binding</keyword>
<feature type="domain" description="Helicase ATP-binding" evidence="11">
    <location>
        <begin position="36"/>
        <end position="200"/>
    </location>
</feature>
<evidence type="ECO:0000259" key="11">
    <source>
        <dbReference type="PROSITE" id="PS51192"/>
    </source>
</evidence>
<evidence type="ECO:0000256" key="1">
    <source>
        <dbReference type="ARBA" id="ARBA00022741"/>
    </source>
</evidence>
<evidence type="ECO:0000259" key="12">
    <source>
        <dbReference type="PROSITE" id="PS51194"/>
    </source>
</evidence>
<evidence type="ECO:0000256" key="2">
    <source>
        <dbReference type="ARBA" id="ARBA00022763"/>
    </source>
</evidence>
<feature type="domain" description="Helicase C-terminal" evidence="12">
    <location>
        <begin position="236"/>
        <end position="429"/>
    </location>
</feature>
<keyword evidence="8 10" id="KW-0413">Isomerase</keyword>
<dbReference type="Pfam" id="PF00271">
    <property type="entry name" value="Helicase_C"/>
    <property type="match status" value="1"/>
</dbReference>
<feature type="binding site" evidence="10">
    <location>
        <position position="31"/>
    </location>
    <ligand>
        <name>ATP</name>
        <dbReference type="ChEBI" id="CHEBI:30616"/>
    </ligand>
</feature>
<dbReference type="Pfam" id="PF14520">
    <property type="entry name" value="HHH_5"/>
    <property type="match status" value="1"/>
</dbReference>
<dbReference type="CDD" id="cd18795">
    <property type="entry name" value="SF2_C_Ski2"/>
    <property type="match status" value="1"/>
</dbReference>
<organism evidence="13">
    <name type="scientific">Staphylothermus marinus</name>
    <dbReference type="NCBI Taxonomy" id="2280"/>
    <lineage>
        <taxon>Archaea</taxon>
        <taxon>Thermoproteota</taxon>
        <taxon>Thermoprotei</taxon>
        <taxon>Desulfurococcales</taxon>
        <taxon>Desulfurococcaceae</taxon>
        <taxon>Staphylothermus</taxon>
    </lineage>
</organism>
<comment type="similarity">
    <text evidence="10">Belongs to the helicase family. Hel308 subfamily.</text>
</comment>
<comment type="subunit">
    <text evidence="10">Monomer.</text>
</comment>
<dbReference type="EC" id="5.6.2.4" evidence="10"/>
<evidence type="ECO:0000313" key="13">
    <source>
        <dbReference type="EMBL" id="HGM58859.1"/>
    </source>
</evidence>
<dbReference type="CDD" id="cd18028">
    <property type="entry name" value="DEXHc_archSki2"/>
    <property type="match status" value="1"/>
</dbReference>
<evidence type="ECO:0000256" key="8">
    <source>
        <dbReference type="ARBA" id="ARBA00023235"/>
    </source>
</evidence>
<dbReference type="Gene3D" id="1.10.150.20">
    <property type="entry name" value="5' to 3' exonuclease, C-terminal subdomain"/>
    <property type="match status" value="1"/>
</dbReference>
<evidence type="ECO:0000256" key="10">
    <source>
        <dbReference type="HAMAP-Rule" id="MF_00442"/>
    </source>
</evidence>
<evidence type="ECO:0000256" key="5">
    <source>
        <dbReference type="ARBA" id="ARBA00022840"/>
    </source>
</evidence>
<keyword evidence="3 10" id="KW-0378">Hydrolase</keyword>
<comment type="caution">
    <text evidence="13">The sequence shown here is derived from an EMBL/GenBank/DDBJ whole genome shotgun (WGS) entry which is preliminary data.</text>
</comment>
<keyword evidence="5 10" id="KW-0067">ATP-binding</keyword>
<gene>
    <name evidence="10" type="primary">hel308</name>
    <name evidence="13" type="ORF">ENU14_04665</name>
</gene>
<dbReference type="InterPro" id="IPR036390">
    <property type="entry name" value="WH_DNA-bd_sf"/>
</dbReference>
<evidence type="ECO:0000256" key="9">
    <source>
        <dbReference type="ARBA" id="ARBA00034617"/>
    </source>
</evidence>
<evidence type="ECO:0000256" key="4">
    <source>
        <dbReference type="ARBA" id="ARBA00022806"/>
    </source>
</evidence>
<dbReference type="InterPro" id="IPR022965">
    <property type="entry name" value="Helicase_Hel308"/>
</dbReference>
<dbReference type="InterPro" id="IPR001650">
    <property type="entry name" value="Helicase_C-like"/>
</dbReference>
<dbReference type="PANTHER" id="PTHR47961:SF10">
    <property type="entry name" value="ATP-DEPENDENT DNA HELICASE HEL308"/>
    <property type="match status" value="1"/>
</dbReference>
<dbReference type="HAMAP" id="MF_00442">
    <property type="entry name" value="Helicase_Hel308"/>
    <property type="match status" value="1"/>
</dbReference>
<dbReference type="SMART" id="SM00487">
    <property type="entry name" value="DEXDc"/>
    <property type="match status" value="1"/>
</dbReference>
<dbReference type="Gene3D" id="3.40.50.300">
    <property type="entry name" value="P-loop containing nucleotide triphosphate hydrolases"/>
    <property type="match status" value="2"/>
</dbReference>
<dbReference type="Gene3D" id="1.10.3380.30">
    <property type="match status" value="1"/>
</dbReference>
<protein>
    <recommendedName>
        <fullName evidence="10">ATP-dependent DNA helicase Hel308</fullName>
        <ecNumber evidence="10">5.6.2.4</ecNumber>
    </recommendedName>
    <alternativeName>
        <fullName evidence="10">DNA 3'-5' helicase Hel308</fullName>
    </alternativeName>
</protein>
<dbReference type="GO" id="GO:0016818">
    <property type="term" value="F:hydrolase activity, acting on acid anhydrides, in phosphorus-containing anhydrides"/>
    <property type="evidence" value="ECO:0007669"/>
    <property type="project" value="UniProtKB-UniRule"/>
</dbReference>
<dbReference type="GO" id="GO:0005524">
    <property type="term" value="F:ATP binding"/>
    <property type="evidence" value="ECO:0007669"/>
    <property type="project" value="UniProtKB-UniRule"/>
</dbReference>
<dbReference type="GO" id="GO:0003677">
    <property type="term" value="F:DNA binding"/>
    <property type="evidence" value="ECO:0007669"/>
    <property type="project" value="UniProtKB-UniRule"/>
</dbReference>
<dbReference type="GO" id="GO:0043138">
    <property type="term" value="F:3'-5' DNA helicase activity"/>
    <property type="evidence" value="ECO:0007669"/>
    <property type="project" value="UniProtKB-UniRule"/>
</dbReference>
<comment type="catalytic activity">
    <reaction evidence="10">
        <text>ATP + H2O = ADP + phosphate + H(+)</text>
        <dbReference type="Rhea" id="RHEA:13065"/>
        <dbReference type="ChEBI" id="CHEBI:15377"/>
        <dbReference type="ChEBI" id="CHEBI:15378"/>
        <dbReference type="ChEBI" id="CHEBI:30616"/>
        <dbReference type="ChEBI" id="CHEBI:43474"/>
        <dbReference type="ChEBI" id="CHEBI:456216"/>
        <dbReference type="EC" id="5.6.2.4"/>
    </reaction>
</comment>
<dbReference type="InterPro" id="IPR050474">
    <property type="entry name" value="Hel308_SKI2-like"/>
</dbReference>
<dbReference type="EMBL" id="DTBJ01000034">
    <property type="protein sequence ID" value="HGM58859.1"/>
    <property type="molecule type" value="Genomic_DNA"/>
</dbReference>
<dbReference type="SUPFAM" id="SSF158702">
    <property type="entry name" value="Sec63 N-terminal domain-like"/>
    <property type="match status" value="1"/>
</dbReference>
<keyword evidence="2 10" id="KW-0227">DNA damage</keyword>
<dbReference type="InterPro" id="IPR011545">
    <property type="entry name" value="DEAD/DEAH_box_helicase_dom"/>
</dbReference>
<dbReference type="PROSITE" id="PS51192">
    <property type="entry name" value="HELICASE_ATP_BIND_1"/>
    <property type="match status" value="1"/>
</dbReference>
<dbReference type="Pfam" id="PF21280">
    <property type="entry name" value="Helicase_dom4_arc"/>
    <property type="match status" value="1"/>
</dbReference>
<dbReference type="PANTHER" id="PTHR47961">
    <property type="entry name" value="DNA POLYMERASE THETA, PUTATIVE (AFU_ORTHOLOGUE AFUA_1G05260)-RELATED"/>
    <property type="match status" value="1"/>
</dbReference>
<dbReference type="AlphaFoldDB" id="A0A7C4H660"/>
<dbReference type="PROSITE" id="PS51194">
    <property type="entry name" value="HELICASE_CTER"/>
    <property type="match status" value="1"/>
</dbReference>
<reference evidence="13" key="1">
    <citation type="journal article" date="2020" name="mSystems">
        <title>Genome- and Community-Level Interaction Insights into Carbon Utilization and Element Cycling Functions of Hydrothermarchaeota in Hydrothermal Sediment.</title>
        <authorList>
            <person name="Zhou Z."/>
            <person name="Liu Y."/>
            <person name="Xu W."/>
            <person name="Pan J."/>
            <person name="Luo Z.H."/>
            <person name="Li M."/>
        </authorList>
    </citation>
    <scope>NUCLEOTIDE SEQUENCE [LARGE SCALE GENOMIC DNA]</scope>
    <source>
        <strain evidence="13">SpSt-642</strain>
    </source>
</reference>
<evidence type="ECO:0000256" key="7">
    <source>
        <dbReference type="ARBA" id="ARBA00023204"/>
    </source>
</evidence>
<dbReference type="Pfam" id="PF00270">
    <property type="entry name" value="DEAD"/>
    <property type="match status" value="1"/>
</dbReference>
<evidence type="ECO:0000256" key="3">
    <source>
        <dbReference type="ARBA" id="ARBA00022801"/>
    </source>
</evidence>